<dbReference type="EMBL" id="CP071247">
    <property type="protein sequence ID" value="QSP96491.1"/>
    <property type="molecule type" value="Genomic_DNA"/>
</dbReference>
<evidence type="ECO:0000313" key="1">
    <source>
        <dbReference type="EMBL" id="QSP96491.1"/>
    </source>
</evidence>
<keyword evidence="2" id="KW-1185">Reference proteome</keyword>
<gene>
    <name evidence="1" type="ORF">LPB19_06490</name>
</gene>
<sequence>MRKLRLAIVLMVVAPLLWFTLDALEREIQKAEERAANMVISQLQAALMIRGAEAMLNRAERLEDLTGSNPFGWLRHQWHNYQGLCQDGGPKPGDWCFRAEQQKETVLRVKGWLIYNPNQPITVAGRRALGAAPLAWRVATDFVDRNGNGRRENSERLTGLILVPVSLEGDAHPGSNRVVSETYKGSKAEI</sequence>
<proteinExistence type="predicted"/>
<accession>A0ABX7MZF5</accession>
<evidence type="ECO:0000313" key="2">
    <source>
        <dbReference type="Proteomes" id="UP000663555"/>
    </source>
</evidence>
<dbReference type="Proteomes" id="UP000663555">
    <property type="component" value="Chromosome"/>
</dbReference>
<name>A0ABX7MZF5_9GAMM</name>
<reference evidence="1 2" key="1">
    <citation type="submission" date="2021-03" db="EMBL/GenBank/DDBJ databases">
        <title>Genome sequencing of Marinobacter sp. LPB0319.</title>
        <authorList>
            <person name="Kim J."/>
        </authorList>
    </citation>
    <scope>NUCLEOTIDE SEQUENCE [LARGE SCALE GENOMIC DNA]</scope>
    <source>
        <strain evidence="1 2">LPB0319</strain>
    </source>
</reference>
<protein>
    <submittedName>
        <fullName evidence="1">Uncharacterized protein</fullName>
    </submittedName>
</protein>
<organism evidence="1 2">
    <name type="scientific">Marinobacter salinisoli</name>
    <dbReference type="NCBI Taxonomy" id="2769486"/>
    <lineage>
        <taxon>Bacteria</taxon>
        <taxon>Pseudomonadati</taxon>
        <taxon>Pseudomonadota</taxon>
        <taxon>Gammaproteobacteria</taxon>
        <taxon>Pseudomonadales</taxon>
        <taxon>Marinobacteraceae</taxon>
        <taxon>Marinobacter</taxon>
    </lineage>
</organism>